<dbReference type="EMBL" id="RCSX01000004">
    <property type="protein sequence ID" value="KAF7935840.1"/>
    <property type="molecule type" value="Genomic_DNA"/>
</dbReference>
<gene>
    <name evidence="2" type="ORF">EAE98_002060</name>
</gene>
<dbReference type="CDD" id="cd18186">
    <property type="entry name" value="BTB_POZ_ZBTB_KLHL-like"/>
    <property type="match status" value="1"/>
</dbReference>
<name>A0ABQ7IW28_9HELO</name>
<organism evidence="2 3">
    <name type="scientific">Botrytis deweyae</name>
    <dbReference type="NCBI Taxonomy" id="2478750"/>
    <lineage>
        <taxon>Eukaryota</taxon>
        <taxon>Fungi</taxon>
        <taxon>Dikarya</taxon>
        <taxon>Ascomycota</taxon>
        <taxon>Pezizomycotina</taxon>
        <taxon>Leotiomycetes</taxon>
        <taxon>Helotiales</taxon>
        <taxon>Sclerotiniaceae</taxon>
        <taxon>Botrytis</taxon>
    </lineage>
</organism>
<dbReference type="RefSeq" id="XP_038813418.1">
    <property type="nucleotide sequence ID" value="XM_038949679.1"/>
</dbReference>
<evidence type="ECO:0000313" key="3">
    <source>
        <dbReference type="Proteomes" id="UP000783213"/>
    </source>
</evidence>
<dbReference type="InterPro" id="IPR011333">
    <property type="entry name" value="SKP1/BTB/POZ_sf"/>
</dbReference>
<feature type="domain" description="BTB" evidence="1">
    <location>
        <begin position="35"/>
        <end position="106"/>
    </location>
</feature>
<dbReference type="PROSITE" id="PS50097">
    <property type="entry name" value="BTB"/>
    <property type="match status" value="1"/>
</dbReference>
<dbReference type="Gene3D" id="3.30.710.10">
    <property type="entry name" value="Potassium Channel Kv1.1, Chain A"/>
    <property type="match status" value="1"/>
</dbReference>
<accession>A0ABQ7IW28</accession>
<dbReference type="SUPFAM" id="SSF54695">
    <property type="entry name" value="POZ domain"/>
    <property type="match status" value="1"/>
</dbReference>
<dbReference type="Pfam" id="PF00651">
    <property type="entry name" value="BTB"/>
    <property type="match status" value="1"/>
</dbReference>
<evidence type="ECO:0000259" key="1">
    <source>
        <dbReference type="PROSITE" id="PS50097"/>
    </source>
</evidence>
<evidence type="ECO:0000313" key="2">
    <source>
        <dbReference type="EMBL" id="KAF7935840.1"/>
    </source>
</evidence>
<sequence>MTTPSRKHWPKKPILDYSYAATIGRSFLTTAHYSKDEFIRINVGTPPNIDTFYVSKIRLAYYSPYFRTSLNFLREDNQVIELPDTCPKIFRHIVQYMNTGTIIIPESDEVIVDHKYSKNTPRERHLDLPVLARIWFLAHYLLIPHIQNIAIHLMYARVTHSGDHSGDIRASIVDETVAALDIACGNDGTVVEEDNNVIKLLQRWTIQISIKNPWFDDRKRRFSGKALGIMAATWRESDNSQDYDDYIIPLRVEIRHVFQYYVEDKIDGGDVMEGLPDFPPYRDSDEE</sequence>
<keyword evidence="3" id="KW-1185">Reference proteome</keyword>
<protein>
    <recommendedName>
        <fullName evidence="1">BTB domain-containing protein</fullName>
    </recommendedName>
</protein>
<dbReference type="SMART" id="SM00225">
    <property type="entry name" value="BTB"/>
    <property type="match status" value="1"/>
</dbReference>
<dbReference type="Proteomes" id="UP000783213">
    <property type="component" value="Unassembled WGS sequence"/>
</dbReference>
<dbReference type="InterPro" id="IPR000210">
    <property type="entry name" value="BTB/POZ_dom"/>
</dbReference>
<proteinExistence type="predicted"/>
<comment type="caution">
    <text evidence="2">The sequence shown here is derived from an EMBL/GenBank/DDBJ whole genome shotgun (WGS) entry which is preliminary data.</text>
</comment>
<reference evidence="2 3" key="1">
    <citation type="journal article" date="2020" name="Genome Biol. Evol.">
        <title>Comparative genomics of Sclerotiniaceae.</title>
        <authorList>
            <person name="Valero Jimenez C.A."/>
            <person name="Steentjes M."/>
            <person name="Scholten O.E."/>
            <person name="Van Kan J.A.L."/>
        </authorList>
    </citation>
    <scope>NUCLEOTIDE SEQUENCE [LARGE SCALE GENOMIC DNA]</scope>
    <source>
        <strain evidence="2 3">B1</strain>
    </source>
</reference>
<dbReference type="GeneID" id="62228834"/>